<gene>
    <name evidence="2" type="ORF">CJ231_06625</name>
</gene>
<evidence type="ECO:0000313" key="2">
    <source>
        <dbReference type="EMBL" id="PMC24379.1"/>
    </source>
</evidence>
<evidence type="ECO:0000259" key="1">
    <source>
        <dbReference type="Pfam" id="PF04230"/>
    </source>
</evidence>
<dbReference type="InterPro" id="IPR007345">
    <property type="entry name" value="Polysacch_pyruvyl_Trfase"/>
</dbReference>
<organism evidence="2 3">
    <name type="scientific">Hoylesella buccalis</name>
    <dbReference type="NCBI Taxonomy" id="28127"/>
    <lineage>
        <taxon>Bacteria</taxon>
        <taxon>Pseudomonadati</taxon>
        <taxon>Bacteroidota</taxon>
        <taxon>Bacteroidia</taxon>
        <taxon>Bacteroidales</taxon>
        <taxon>Prevotellaceae</taxon>
        <taxon>Hoylesella</taxon>
    </lineage>
</organism>
<proteinExistence type="predicted"/>
<name>A0A2N6QRC0_9BACT</name>
<protein>
    <recommendedName>
        <fullName evidence="1">Polysaccharide pyruvyl transferase domain-containing protein</fullName>
    </recommendedName>
</protein>
<dbReference type="OrthoDB" id="9803627at2"/>
<dbReference type="RefSeq" id="WP_102697282.1">
    <property type="nucleotide sequence ID" value="NZ_PNGJ01000004.1"/>
</dbReference>
<reference evidence="2 3" key="1">
    <citation type="submission" date="2017-09" db="EMBL/GenBank/DDBJ databases">
        <title>Bacterial strain isolated from the female urinary microbiota.</title>
        <authorList>
            <person name="Thomas-White K."/>
            <person name="Kumar N."/>
            <person name="Forster S."/>
            <person name="Putonti C."/>
            <person name="Lawley T."/>
            <person name="Wolfe A.J."/>
        </authorList>
    </citation>
    <scope>NUCLEOTIDE SEQUENCE [LARGE SCALE GENOMIC DNA]</scope>
    <source>
        <strain evidence="2 3">UMB0536</strain>
    </source>
</reference>
<dbReference type="Pfam" id="PF04230">
    <property type="entry name" value="PS_pyruv_trans"/>
    <property type="match status" value="1"/>
</dbReference>
<accession>A0A2N6QRC0</accession>
<dbReference type="EMBL" id="PNGJ01000004">
    <property type="protein sequence ID" value="PMC24379.1"/>
    <property type="molecule type" value="Genomic_DNA"/>
</dbReference>
<feature type="domain" description="Polysaccharide pyruvyl transferase" evidence="1">
    <location>
        <begin position="86"/>
        <end position="240"/>
    </location>
</feature>
<dbReference type="Proteomes" id="UP000235564">
    <property type="component" value="Unassembled WGS sequence"/>
</dbReference>
<sequence length="308" mass="35647">MRMLQKYGKLFLIQSYYTVIYYIPNIVRDIMTLAEGKHSIAVKVFLDTRWGVYRKQNWGDDMNMVICNHWFHCNLISYATSVFSWLFSRENYALVGSILQSANKRTIVWGSGLISDKEFPKENPKQICAVRGPLSRQVLLSHGIKCPEVYGDPILLLSKYYQPQVKKKYKLGIIPHIYDENNEVIDKYIENHSSVIKISMREYSNWKDVIDKIASCEQILSSSLHGIILADTYGVPNTWVEFSDKVLGNGFKFRDYFLSVKRPISSAIAIRQEKDIINIEKQESNYTGIDIDLDLLVQACPFTLQFKN</sequence>
<evidence type="ECO:0000313" key="3">
    <source>
        <dbReference type="Proteomes" id="UP000235564"/>
    </source>
</evidence>
<comment type="caution">
    <text evidence="2">The sequence shown here is derived from an EMBL/GenBank/DDBJ whole genome shotgun (WGS) entry which is preliminary data.</text>
</comment>
<dbReference type="AlphaFoldDB" id="A0A2N6QRC0"/>